<dbReference type="PROSITE" id="PS51186">
    <property type="entry name" value="GNAT"/>
    <property type="match status" value="1"/>
</dbReference>
<sequence length="159" mass="18763">MRIISVRQEPNYKEIAAKYIHSKWGNETNYQLYEDSILECISTKKSVPYWYLLEINNQIVGCIGLIDHDFINRIDLSPWLCSLYVEKEHRGKTMGNLLIEQVKKDAELEGFESIYLCTELNEFYEKYGFKYIGEGFYPNGQPSKIYETKLNKKDDSYLT</sequence>
<dbReference type="PANTHER" id="PTHR13538:SF4">
    <property type="entry name" value="N-ALPHA-ACETYLTRANSFERASE 80"/>
    <property type="match status" value="1"/>
</dbReference>
<keyword evidence="2" id="KW-0012">Acyltransferase</keyword>
<dbReference type="InterPro" id="IPR016181">
    <property type="entry name" value="Acyl_CoA_acyltransferase"/>
</dbReference>
<protein>
    <submittedName>
        <fullName evidence="2">GNAT family N-acetyltransferase</fullName>
        <ecNumber evidence="2">2.3.-.-</ecNumber>
    </submittedName>
</protein>
<dbReference type="InterPro" id="IPR039840">
    <property type="entry name" value="NAA80"/>
</dbReference>
<accession>A0ABW8SMA1</accession>
<dbReference type="CDD" id="cd04301">
    <property type="entry name" value="NAT_SF"/>
    <property type="match status" value="1"/>
</dbReference>
<dbReference type="PANTHER" id="PTHR13538">
    <property type="entry name" value="N-ACETYLTRANSFERASE 6"/>
    <property type="match status" value="1"/>
</dbReference>
<feature type="domain" description="N-acetyltransferase" evidence="1">
    <location>
        <begin position="4"/>
        <end position="152"/>
    </location>
</feature>
<name>A0ABW8SMA1_9CLOT</name>
<evidence type="ECO:0000313" key="3">
    <source>
        <dbReference type="Proteomes" id="UP001623660"/>
    </source>
</evidence>
<dbReference type="InterPro" id="IPR000182">
    <property type="entry name" value="GNAT_dom"/>
</dbReference>
<comment type="caution">
    <text evidence="2">The sequence shown here is derived from an EMBL/GenBank/DDBJ whole genome shotgun (WGS) entry which is preliminary data.</text>
</comment>
<evidence type="ECO:0000313" key="2">
    <source>
        <dbReference type="EMBL" id="MFL0197187.1"/>
    </source>
</evidence>
<gene>
    <name evidence="2" type="ORF">ACJDU8_16715</name>
</gene>
<evidence type="ECO:0000259" key="1">
    <source>
        <dbReference type="PROSITE" id="PS51186"/>
    </source>
</evidence>
<keyword evidence="3" id="KW-1185">Reference proteome</keyword>
<dbReference type="SUPFAM" id="SSF55729">
    <property type="entry name" value="Acyl-CoA N-acyltransferases (Nat)"/>
    <property type="match status" value="1"/>
</dbReference>
<keyword evidence="2" id="KW-0808">Transferase</keyword>
<dbReference type="RefSeq" id="WP_406793292.1">
    <property type="nucleotide sequence ID" value="NZ_JBJHZX010000027.1"/>
</dbReference>
<dbReference type="EMBL" id="JBJHZX010000027">
    <property type="protein sequence ID" value="MFL0197187.1"/>
    <property type="molecule type" value="Genomic_DNA"/>
</dbReference>
<dbReference type="EC" id="2.3.-.-" evidence="2"/>
<dbReference type="GO" id="GO:0016746">
    <property type="term" value="F:acyltransferase activity"/>
    <property type="evidence" value="ECO:0007669"/>
    <property type="project" value="UniProtKB-KW"/>
</dbReference>
<reference evidence="2 3" key="1">
    <citation type="submission" date="2024-11" db="EMBL/GenBank/DDBJ databases">
        <authorList>
            <person name="Heng Y.C."/>
            <person name="Lim A.C.H."/>
            <person name="Lee J.K.Y."/>
            <person name="Kittelmann S."/>
        </authorList>
    </citation>
    <scope>NUCLEOTIDE SEQUENCE [LARGE SCALE GENOMIC DNA]</scope>
    <source>
        <strain evidence="2 3">WILCCON 0269</strain>
    </source>
</reference>
<dbReference type="Proteomes" id="UP001623660">
    <property type="component" value="Unassembled WGS sequence"/>
</dbReference>
<dbReference type="Pfam" id="PF13508">
    <property type="entry name" value="Acetyltransf_7"/>
    <property type="match status" value="1"/>
</dbReference>
<dbReference type="Gene3D" id="3.40.630.30">
    <property type="match status" value="1"/>
</dbReference>
<proteinExistence type="predicted"/>
<organism evidence="2 3">
    <name type="scientific">Candidatus Clostridium eludens</name>
    <dbReference type="NCBI Taxonomy" id="3381663"/>
    <lineage>
        <taxon>Bacteria</taxon>
        <taxon>Bacillati</taxon>
        <taxon>Bacillota</taxon>
        <taxon>Clostridia</taxon>
        <taxon>Eubacteriales</taxon>
        <taxon>Clostridiaceae</taxon>
        <taxon>Clostridium</taxon>
    </lineage>
</organism>